<keyword evidence="1" id="KW-1133">Transmembrane helix</keyword>
<keyword evidence="1" id="KW-0812">Transmembrane</keyword>
<sequence>MKTLIYLVIIITLKILLTKGLSLVFLLFSFALKGKELCKDEIKWNDYFMKLSKNFVVKYAICIYLLATTNEIHFG</sequence>
<dbReference type="RefSeq" id="WP_132274300.1">
    <property type="nucleotide sequence ID" value="NZ_JAOBST010000049.1"/>
</dbReference>
<accession>A0A4R4FI77</accession>
<dbReference type="AlphaFoldDB" id="A0A4R4FI77"/>
<comment type="caution">
    <text evidence="2">The sequence shown here is derived from an EMBL/GenBank/DDBJ whole genome shotgun (WGS) entry which is preliminary data.</text>
</comment>
<evidence type="ECO:0000313" key="2">
    <source>
        <dbReference type="EMBL" id="TDA23432.1"/>
    </source>
</evidence>
<reference evidence="2 3" key="1">
    <citation type="journal article" date="2016" name="Nat. Microbiol.">
        <title>The Mouse Intestinal Bacterial Collection (miBC) provides host-specific insight into cultured diversity and functional potential of the gut microbiota.</title>
        <authorList>
            <person name="Lagkouvardos I."/>
            <person name="Pukall R."/>
            <person name="Abt B."/>
            <person name="Foesel B.U."/>
            <person name="Meier-Kolthoff J.P."/>
            <person name="Kumar N."/>
            <person name="Bresciani A."/>
            <person name="Martinez I."/>
            <person name="Just S."/>
            <person name="Ziegler C."/>
            <person name="Brugiroux S."/>
            <person name="Garzetti D."/>
            <person name="Wenning M."/>
            <person name="Bui T.P."/>
            <person name="Wang J."/>
            <person name="Hugenholtz F."/>
            <person name="Plugge C.M."/>
            <person name="Peterson D.A."/>
            <person name="Hornef M.W."/>
            <person name="Baines J.F."/>
            <person name="Smidt H."/>
            <person name="Walter J."/>
            <person name="Kristiansen K."/>
            <person name="Nielsen H.B."/>
            <person name="Haller D."/>
            <person name="Overmann J."/>
            <person name="Stecher B."/>
            <person name="Clavel T."/>
        </authorList>
    </citation>
    <scope>NUCLEOTIDE SEQUENCE [LARGE SCALE GENOMIC DNA]</scope>
    <source>
        <strain evidence="2 3">DSM 28560</strain>
    </source>
</reference>
<dbReference type="EMBL" id="SMMX01000001">
    <property type="protein sequence ID" value="TDA23432.1"/>
    <property type="molecule type" value="Genomic_DNA"/>
</dbReference>
<evidence type="ECO:0000313" key="3">
    <source>
        <dbReference type="Proteomes" id="UP000295710"/>
    </source>
</evidence>
<dbReference type="Proteomes" id="UP000295710">
    <property type="component" value="Unassembled WGS sequence"/>
</dbReference>
<gene>
    <name evidence="2" type="ORF">E1963_01465</name>
</gene>
<protein>
    <submittedName>
        <fullName evidence="2">Uncharacterized protein</fullName>
    </submittedName>
</protein>
<feature type="transmembrane region" description="Helical" evidence="1">
    <location>
        <begin position="6"/>
        <end position="32"/>
    </location>
</feature>
<keyword evidence="3" id="KW-1185">Reference proteome</keyword>
<name>A0A4R4FI77_9FIRM</name>
<proteinExistence type="predicted"/>
<evidence type="ECO:0000256" key="1">
    <source>
        <dbReference type="SAM" id="Phobius"/>
    </source>
</evidence>
<keyword evidence="1" id="KW-0472">Membrane</keyword>
<organism evidence="2 3">
    <name type="scientific">Extibacter muris</name>
    <dbReference type="NCBI Taxonomy" id="1796622"/>
    <lineage>
        <taxon>Bacteria</taxon>
        <taxon>Bacillati</taxon>
        <taxon>Bacillota</taxon>
        <taxon>Clostridia</taxon>
        <taxon>Lachnospirales</taxon>
        <taxon>Lachnospiraceae</taxon>
        <taxon>Extibacter</taxon>
    </lineage>
</organism>